<gene>
    <name evidence="1" type="ORF">S03H2_24133</name>
</gene>
<evidence type="ECO:0008006" key="2">
    <source>
        <dbReference type="Google" id="ProtNLM"/>
    </source>
</evidence>
<evidence type="ECO:0000313" key="1">
    <source>
        <dbReference type="EMBL" id="GAH35548.1"/>
    </source>
</evidence>
<accession>X1GRD1</accession>
<organism evidence="1">
    <name type="scientific">marine sediment metagenome</name>
    <dbReference type="NCBI Taxonomy" id="412755"/>
    <lineage>
        <taxon>unclassified sequences</taxon>
        <taxon>metagenomes</taxon>
        <taxon>ecological metagenomes</taxon>
    </lineage>
</organism>
<proteinExistence type="predicted"/>
<dbReference type="Gene3D" id="3.40.50.720">
    <property type="entry name" value="NAD(P)-binding Rossmann-like Domain"/>
    <property type="match status" value="1"/>
</dbReference>
<name>X1GRD1_9ZZZZ</name>
<sequence>TSQNVWVWAQYYRNVADHLLMGEELIVKPKQARDVIAVIEAVSKSSELGRSVSLDD</sequence>
<protein>
    <recommendedName>
        <fullName evidence="2">Gfo/Idh/MocA-like oxidoreductase C-terminal domain-containing protein</fullName>
    </recommendedName>
</protein>
<dbReference type="AlphaFoldDB" id="X1GRD1"/>
<comment type="caution">
    <text evidence="1">The sequence shown here is derived from an EMBL/GenBank/DDBJ whole genome shotgun (WGS) entry which is preliminary data.</text>
</comment>
<dbReference type="EMBL" id="BARU01013326">
    <property type="protein sequence ID" value="GAH35548.1"/>
    <property type="molecule type" value="Genomic_DNA"/>
</dbReference>
<reference evidence="1" key="1">
    <citation type="journal article" date="2014" name="Front. Microbiol.">
        <title>High frequency of phylogenetically diverse reductive dehalogenase-homologous genes in deep subseafloor sedimentary metagenomes.</title>
        <authorList>
            <person name="Kawai M."/>
            <person name="Futagami T."/>
            <person name="Toyoda A."/>
            <person name="Takaki Y."/>
            <person name="Nishi S."/>
            <person name="Hori S."/>
            <person name="Arai W."/>
            <person name="Tsubouchi T."/>
            <person name="Morono Y."/>
            <person name="Uchiyama I."/>
            <person name="Ito T."/>
            <person name="Fujiyama A."/>
            <person name="Inagaki F."/>
            <person name="Takami H."/>
        </authorList>
    </citation>
    <scope>NUCLEOTIDE SEQUENCE</scope>
    <source>
        <strain evidence="1">Expedition CK06-06</strain>
    </source>
</reference>
<feature type="non-terminal residue" evidence="1">
    <location>
        <position position="1"/>
    </location>
</feature>
<dbReference type="Gene3D" id="3.30.360.10">
    <property type="entry name" value="Dihydrodipicolinate Reductase, domain 2"/>
    <property type="match status" value="1"/>
</dbReference>